<organism evidence="3 4">
    <name type="scientific">Yoonia maricola</name>
    <dbReference type="NCBI Taxonomy" id="420999"/>
    <lineage>
        <taxon>Bacteria</taxon>
        <taxon>Pseudomonadati</taxon>
        <taxon>Pseudomonadota</taxon>
        <taxon>Alphaproteobacteria</taxon>
        <taxon>Rhodobacterales</taxon>
        <taxon>Paracoccaceae</taxon>
        <taxon>Yoonia</taxon>
    </lineage>
</organism>
<evidence type="ECO:0000259" key="2">
    <source>
        <dbReference type="SMART" id="SM00849"/>
    </source>
</evidence>
<dbReference type="PANTHER" id="PTHR46018">
    <property type="entry name" value="ZINC PHOSPHODIESTERASE ELAC PROTEIN 1"/>
    <property type="match status" value="1"/>
</dbReference>
<dbReference type="OrthoDB" id="9803916at2"/>
<dbReference type="SMART" id="SM00849">
    <property type="entry name" value="Lactamase_B"/>
    <property type="match status" value="1"/>
</dbReference>
<dbReference type="Gene3D" id="3.60.15.10">
    <property type="entry name" value="Ribonuclease Z/Hydroxyacylglutathione hydrolase-like"/>
    <property type="match status" value="1"/>
</dbReference>
<dbReference type="EMBL" id="PGTY01000002">
    <property type="protein sequence ID" value="PJI86472.1"/>
    <property type="molecule type" value="Genomic_DNA"/>
</dbReference>
<evidence type="ECO:0000256" key="1">
    <source>
        <dbReference type="ARBA" id="ARBA00022801"/>
    </source>
</evidence>
<comment type="caution">
    <text evidence="3">The sequence shown here is derived from an EMBL/GenBank/DDBJ whole genome shotgun (WGS) entry which is preliminary data.</text>
</comment>
<dbReference type="CDD" id="cd07719">
    <property type="entry name" value="arylsulfatase_AtsA-like_MBL-fold"/>
    <property type="match status" value="1"/>
</dbReference>
<evidence type="ECO:0000313" key="4">
    <source>
        <dbReference type="Proteomes" id="UP000228531"/>
    </source>
</evidence>
<dbReference type="PANTHER" id="PTHR46018:SF2">
    <property type="entry name" value="ZINC PHOSPHODIESTERASE ELAC PROTEIN 1"/>
    <property type="match status" value="1"/>
</dbReference>
<dbReference type="SUPFAM" id="SSF56281">
    <property type="entry name" value="Metallo-hydrolase/oxidoreductase"/>
    <property type="match status" value="1"/>
</dbReference>
<gene>
    <name evidence="3" type="ORF">BC777_2842</name>
</gene>
<sequence length="347" mass="37578">MKKGLSALVVLFVLAVTGFFLFKANTDRILAWQVQRQVKAALEAQKIQDDTFELIFCGTGSPNYQKDRGQACLGIIAGGKLFVFDTGQGASQGLQAASAPMTEIAAVFITHLHSDHISGLGDVLHNSWLYGRKTEVVTYGPPGTARAHQGMELSFASDLEERLEILEGEYANSSAAMGTVEEIEVRGAELVKVYDEGGVIISAFAVDHPGWSHAYGYKIEYDGNSVVFSGDTRYAENTIRHAQGVDVLIHEALNVEMMQTIARVLTEQGSDLIDPDRMQTITDTHTATDDLARLATEAAAGKLVLTHLIPSIPANIVTENLFVEGMSGLYDGEIIVARDGMRMLVGE</sequence>
<dbReference type="InterPro" id="IPR036866">
    <property type="entry name" value="RibonucZ/Hydroxyglut_hydro"/>
</dbReference>
<evidence type="ECO:0000313" key="3">
    <source>
        <dbReference type="EMBL" id="PJI86472.1"/>
    </source>
</evidence>
<feature type="domain" description="Metallo-beta-lactamase" evidence="2">
    <location>
        <begin position="69"/>
        <end position="269"/>
    </location>
</feature>
<dbReference type="RefSeq" id="WP_100368749.1">
    <property type="nucleotide sequence ID" value="NZ_PGTY01000002.1"/>
</dbReference>
<keyword evidence="4" id="KW-1185">Reference proteome</keyword>
<dbReference type="Pfam" id="PF12706">
    <property type="entry name" value="Lactamase_B_2"/>
    <property type="match status" value="1"/>
</dbReference>
<protein>
    <submittedName>
        <fullName evidence="3">Ribonuclease Z</fullName>
    </submittedName>
</protein>
<dbReference type="InterPro" id="IPR001279">
    <property type="entry name" value="Metallo-B-lactamas"/>
</dbReference>
<proteinExistence type="predicted"/>
<keyword evidence="1" id="KW-0378">Hydrolase</keyword>
<dbReference type="InterPro" id="IPR044094">
    <property type="entry name" value="AtsA-like_MBL-fold"/>
</dbReference>
<dbReference type="Proteomes" id="UP000228531">
    <property type="component" value="Unassembled WGS sequence"/>
</dbReference>
<accession>A0A2M8W6F4</accession>
<dbReference type="GO" id="GO:0042781">
    <property type="term" value="F:3'-tRNA processing endoribonuclease activity"/>
    <property type="evidence" value="ECO:0007669"/>
    <property type="project" value="TreeGrafter"/>
</dbReference>
<reference evidence="3 4" key="1">
    <citation type="submission" date="2017-11" db="EMBL/GenBank/DDBJ databases">
        <title>Genomic Encyclopedia of Archaeal and Bacterial Type Strains, Phase II (KMG-II): From Individual Species to Whole Genera.</title>
        <authorList>
            <person name="Goeker M."/>
        </authorList>
    </citation>
    <scope>NUCLEOTIDE SEQUENCE [LARGE SCALE GENOMIC DNA]</scope>
    <source>
        <strain evidence="3 4">DSM 29128</strain>
    </source>
</reference>
<dbReference type="AlphaFoldDB" id="A0A2M8W6F4"/>
<name>A0A2M8W6F4_9RHOB</name>